<reference evidence="2 3" key="1">
    <citation type="submission" date="2017-04" db="EMBL/GenBank/DDBJ databases">
        <title>Genome Sequence of the Model Brown-Rot Fungus Postia placenta SB12.</title>
        <authorList>
            <consortium name="DOE Joint Genome Institute"/>
            <person name="Gaskell J."/>
            <person name="Kersten P."/>
            <person name="Larrondo L.F."/>
            <person name="Canessa P."/>
            <person name="Martinez D."/>
            <person name="Hibbett D."/>
            <person name="Schmoll M."/>
            <person name="Kubicek C.P."/>
            <person name="Martinez A.T."/>
            <person name="Yadav J."/>
            <person name="Master E."/>
            <person name="Magnuson J.K."/>
            <person name="James T."/>
            <person name="Yaver D."/>
            <person name="Berka R."/>
            <person name="Labutti K."/>
            <person name="Lipzen A."/>
            <person name="Aerts A."/>
            <person name="Barry K."/>
            <person name="Henrissat B."/>
            <person name="Blanchette R."/>
            <person name="Grigoriev I."/>
            <person name="Cullen D."/>
        </authorList>
    </citation>
    <scope>NUCLEOTIDE SEQUENCE [LARGE SCALE GENOMIC DNA]</scope>
    <source>
        <strain evidence="2 3">MAD-698-R-SB12</strain>
    </source>
</reference>
<dbReference type="InterPro" id="IPR029062">
    <property type="entry name" value="Class_I_gatase-like"/>
</dbReference>
<protein>
    <recommendedName>
        <fullName evidence="1">ThuA-like domain-containing protein</fullName>
    </recommendedName>
</protein>
<organism evidence="2 3">
    <name type="scientific">Postia placenta MAD-698-R-SB12</name>
    <dbReference type="NCBI Taxonomy" id="670580"/>
    <lineage>
        <taxon>Eukaryota</taxon>
        <taxon>Fungi</taxon>
        <taxon>Dikarya</taxon>
        <taxon>Basidiomycota</taxon>
        <taxon>Agaricomycotina</taxon>
        <taxon>Agaricomycetes</taxon>
        <taxon>Polyporales</taxon>
        <taxon>Adustoporiaceae</taxon>
        <taxon>Rhodonia</taxon>
    </lineage>
</organism>
<dbReference type="AlphaFoldDB" id="A0A1X6MSA2"/>
<dbReference type="InterPro" id="IPR029010">
    <property type="entry name" value="ThuA-like"/>
</dbReference>
<dbReference type="Pfam" id="PF06283">
    <property type="entry name" value="ThuA"/>
    <property type="match status" value="1"/>
</dbReference>
<name>A0A1X6MSA2_9APHY</name>
<evidence type="ECO:0000313" key="2">
    <source>
        <dbReference type="EMBL" id="OSX59086.1"/>
    </source>
</evidence>
<dbReference type="SUPFAM" id="SSF52317">
    <property type="entry name" value="Class I glutamine amidotransferase-like"/>
    <property type="match status" value="1"/>
</dbReference>
<accession>A0A1X6MSA2</accession>
<proteinExistence type="predicted"/>
<evidence type="ECO:0000313" key="3">
    <source>
        <dbReference type="Proteomes" id="UP000194127"/>
    </source>
</evidence>
<gene>
    <name evidence="2" type="ORF">POSPLADRAFT_1184782</name>
</gene>
<keyword evidence="3" id="KW-1185">Reference proteome</keyword>
<dbReference type="Proteomes" id="UP000194127">
    <property type="component" value="Unassembled WGS sequence"/>
</dbReference>
<dbReference type="PANTHER" id="PTHR40469:SF2">
    <property type="entry name" value="GALACTOSE-BINDING DOMAIN-LIKE SUPERFAMILY PROTEIN"/>
    <property type="match status" value="1"/>
</dbReference>
<dbReference type="EMBL" id="KZ110603">
    <property type="protein sequence ID" value="OSX59086.1"/>
    <property type="molecule type" value="Genomic_DNA"/>
</dbReference>
<feature type="domain" description="ThuA-like" evidence="1">
    <location>
        <begin position="8"/>
        <end position="233"/>
    </location>
</feature>
<dbReference type="Gene3D" id="3.40.50.880">
    <property type="match status" value="1"/>
</dbReference>
<dbReference type="GeneID" id="36334049"/>
<dbReference type="PANTHER" id="PTHR40469">
    <property type="entry name" value="SECRETED GLYCOSYL HYDROLASE"/>
    <property type="match status" value="1"/>
</dbReference>
<dbReference type="RefSeq" id="XP_024335880.1">
    <property type="nucleotide sequence ID" value="XM_024489100.1"/>
</dbReference>
<sequence length="256" mass="27990">MSQQATARILIYSATQGYRHDSIPASIDALKSRASSINVQYDVTEDQSLFTEDYLKQYDAVLFLNNSGEILDEAGKGGLQRYLDSGGNFIGVHCASACLYNDEFFKKEIGALFDYHPDICAAVYDVIGPSHPSTSILPKRWELHDEVYNFMSDPRDVGATVVLSVDESTYTDDGVRKYDHGNPHPTAWFQERGAGVQPGGIAGRSFYTSLGHAIETWHNELFLAHVLGGIQWAVQSGTTKAFNPNALVGNSATASA</sequence>
<dbReference type="OrthoDB" id="3482285at2759"/>
<evidence type="ECO:0000259" key="1">
    <source>
        <dbReference type="Pfam" id="PF06283"/>
    </source>
</evidence>